<organism evidence="1 2">
    <name type="scientific">Lysinibacillus sphaericus (strain C3-41)</name>
    <dbReference type="NCBI Taxonomy" id="444177"/>
    <lineage>
        <taxon>Bacteria</taxon>
        <taxon>Bacillati</taxon>
        <taxon>Bacillota</taxon>
        <taxon>Bacilli</taxon>
        <taxon>Bacillales</taxon>
        <taxon>Bacillaceae</taxon>
        <taxon>Lysinibacillus</taxon>
    </lineage>
</organism>
<evidence type="ECO:0000313" key="1">
    <source>
        <dbReference type="EMBL" id="ACA37838.1"/>
    </source>
</evidence>
<protein>
    <submittedName>
        <fullName evidence="1">Uncharacterized protein</fullName>
    </submittedName>
</protein>
<evidence type="ECO:0000313" key="2">
    <source>
        <dbReference type="Proteomes" id="UP000002164"/>
    </source>
</evidence>
<accession>B1HTU7</accession>
<proteinExistence type="predicted"/>
<dbReference type="Proteomes" id="UP000002164">
    <property type="component" value="Chromosome"/>
</dbReference>
<reference evidence="1 2" key="1">
    <citation type="journal article" date="2008" name="J. Bacteriol.">
        <title>Complete genome sequence of the mosquitocidal bacterium Bacillus sphaericus C3-41 and comparison with those of closely related Bacillus species.</title>
        <authorList>
            <person name="Hu X."/>
            <person name="Fan W."/>
            <person name="Han B."/>
            <person name="Liu H."/>
            <person name="Zheng D."/>
            <person name="Li Q."/>
            <person name="Dong W."/>
            <person name="Yan J."/>
            <person name="Gao M."/>
            <person name="Berry C."/>
            <person name="Yuan Z."/>
        </authorList>
    </citation>
    <scope>NUCLEOTIDE SEQUENCE [LARGE SCALE GENOMIC DNA]</scope>
    <source>
        <strain evidence="1 2">C3-41</strain>
    </source>
</reference>
<dbReference type="EMBL" id="CP000817">
    <property type="protein sequence ID" value="ACA37838.1"/>
    <property type="molecule type" value="Genomic_DNA"/>
</dbReference>
<dbReference type="KEGG" id="lsp:Bsph_0207"/>
<dbReference type="AlphaFoldDB" id="B1HTU7"/>
<name>B1HTU7_LYSSC</name>
<gene>
    <name evidence="1" type="ordered locus">Bsph_0207</name>
</gene>
<dbReference type="EnsemblBacteria" id="ACA37838">
    <property type="protein sequence ID" value="ACA37838"/>
    <property type="gene ID" value="Bsph_0207"/>
</dbReference>
<sequence length="67" mass="7898">MDLLIKAKSAFPHSPAFTVPGRDTRANPLAYMWDLFVFPYHILTRDRIIVNAKMRTFFYNLKKTFGF</sequence>
<dbReference type="HOGENOM" id="CLU_2807292_0_0_9"/>